<reference evidence="3 4" key="1">
    <citation type="journal article" date="2019" name="Nat. Ecol. Evol.">
        <title>Megaphylogeny resolves global patterns of mushroom evolution.</title>
        <authorList>
            <person name="Varga T."/>
            <person name="Krizsan K."/>
            <person name="Foldi C."/>
            <person name="Dima B."/>
            <person name="Sanchez-Garcia M."/>
            <person name="Sanchez-Ramirez S."/>
            <person name="Szollosi G.J."/>
            <person name="Szarkandi J.G."/>
            <person name="Papp V."/>
            <person name="Albert L."/>
            <person name="Andreopoulos W."/>
            <person name="Angelini C."/>
            <person name="Antonin V."/>
            <person name="Barry K.W."/>
            <person name="Bougher N.L."/>
            <person name="Buchanan P."/>
            <person name="Buyck B."/>
            <person name="Bense V."/>
            <person name="Catcheside P."/>
            <person name="Chovatia M."/>
            <person name="Cooper J."/>
            <person name="Damon W."/>
            <person name="Desjardin D."/>
            <person name="Finy P."/>
            <person name="Geml J."/>
            <person name="Haridas S."/>
            <person name="Hughes K."/>
            <person name="Justo A."/>
            <person name="Karasinski D."/>
            <person name="Kautmanova I."/>
            <person name="Kiss B."/>
            <person name="Kocsube S."/>
            <person name="Kotiranta H."/>
            <person name="LaButti K.M."/>
            <person name="Lechner B.E."/>
            <person name="Liimatainen K."/>
            <person name="Lipzen A."/>
            <person name="Lukacs Z."/>
            <person name="Mihaltcheva S."/>
            <person name="Morgado L.N."/>
            <person name="Niskanen T."/>
            <person name="Noordeloos M.E."/>
            <person name="Ohm R.A."/>
            <person name="Ortiz-Santana B."/>
            <person name="Ovrebo C."/>
            <person name="Racz N."/>
            <person name="Riley R."/>
            <person name="Savchenko A."/>
            <person name="Shiryaev A."/>
            <person name="Soop K."/>
            <person name="Spirin V."/>
            <person name="Szebenyi C."/>
            <person name="Tomsovsky M."/>
            <person name="Tulloss R.E."/>
            <person name="Uehling J."/>
            <person name="Grigoriev I.V."/>
            <person name="Vagvolgyi C."/>
            <person name="Papp T."/>
            <person name="Martin F.M."/>
            <person name="Miettinen O."/>
            <person name="Hibbett D.S."/>
            <person name="Nagy L.G."/>
        </authorList>
    </citation>
    <scope>NUCLEOTIDE SEQUENCE [LARGE SCALE GENOMIC DNA]</scope>
    <source>
        <strain evidence="3 4">CBS 962.96</strain>
    </source>
</reference>
<dbReference type="AlphaFoldDB" id="A0A4S8L1W3"/>
<feature type="signal peptide" evidence="2">
    <location>
        <begin position="1"/>
        <end position="29"/>
    </location>
</feature>
<proteinExistence type="predicted"/>
<feature type="chain" id="PRO_5020222617" evidence="2">
    <location>
        <begin position="30"/>
        <end position="159"/>
    </location>
</feature>
<keyword evidence="4" id="KW-1185">Reference proteome</keyword>
<keyword evidence="2" id="KW-0732">Signal</keyword>
<dbReference type="EMBL" id="ML179733">
    <property type="protein sequence ID" value="THU82409.1"/>
    <property type="molecule type" value="Genomic_DNA"/>
</dbReference>
<keyword evidence="1" id="KW-1133">Transmembrane helix</keyword>
<name>A0A4S8L1W3_DENBC</name>
<feature type="transmembrane region" description="Helical" evidence="1">
    <location>
        <begin position="55"/>
        <end position="84"/>
    </location>
</feature>
<evidence type="ECO:0000313" key="3">
    <source>
        <dbReference type="EMBL" id="THU82409.1"/>
    </source>
</evidence>
<evidence type="ECO:0000256" key="2">
    <source>
        <dbReference type="SAM" id="SignalP"/>
    </source>
</evidence>
<dbReference type="Proteomes" id="UP000297245">
    <property type="component" value="Unassembled WGS sequence"/>
</dbReference>
<gene>
    <name evidence="3" type="ORF">K435DRAFT_808306</name>
</gene>
<evidence type="ECO:0000256" key="1">
    <source>
        <dbReference type="SAM" id="Phobius"/>
    </source>
</evidence>
<evidence type="ECO:0000313" key="4">
    <source>
        <dbReference type="Proteomes" id="UP000297245"/>
    </source>
</evidence>
<protein>
    <submittedName>
        <fullName evidence="3">Uncharacterized protein</fullName>
    </submittedName>
</protein>
<keyword evidence="1" id="KW-0472">Membrane</keyword>
<accession>A0A4S8L1W3</accession>
<keyword evidence="1" id="KW-0812">Transmembrane</keyword>
<sequence>MVLLLPFLLPLLPLLMVLLFAPFPRPASTWAKTSPVSVSFPPQQDGLSHTCGPEVPLFAVAAFAVAVAFFAVTAFVFAVAMAVAMAAAAAAKTFAGTGAAHSGTVTFDAPYTSKARRPLSAFENVLHLKTLEKVQTYHVLFKATDQLTTLGNIVRVENG</sequence>
<organism evidence="3 4">
    <name type="scientific">Dendrothele bispora (strain CBS 962.96)</name>
    <dbReference type="NCBI Taxonomy" id="1314807"/>
    <lineage>
        <taxon>Eukaryota</taxon>
        <taxon>Fungi</taxon>
        <taxon>Dikarya</taxon>
        <taxon>Basidiomycota</taxon>
        <taxon>Agaricomycotina</taxon>
        <taxon>Agaricomycetes</taxon>
        <taxon>Agaricomycetidae</taxon>
        <taxon>Agaricales</taxon>
        <taxon>Agaricales incertae sedis</taxon>
        <taxon>Dendrothele</taxon>
    </lineage>
</organism>